<name>A0AAQ3KK41_9LILI</name>
<keyword evidence="2" id="KW-1185">Reference proteome</keyword>
<dbReference type="EMBL" id="CP136894">
    <property type="protein sequence ID" value="WOL07076.1"/>
    <property type="molecule type" value="Genomic_DNA"/>
</dbReference>
<accession>A0AAQ3KK41</accession>
<organism evidence="1 2">
    <name type="scientific">Canna indica</name>
    <name type="common">Indian-shot</name>
    <dbReference type="NCBI Taxonomy" id="4628"/>
    <lineage>
        <taxon>Eukaryota</taxon>
        <taxon>Viridiplantae</taxon>
        <taxon>Streptophyta</taxon>
        <taxon>Embryophyta</taxon>
        <taxon>Tracheophyta</taxon>
        <taxon>Spermatophyta</taxon>
        <taxon>Magnoliopsida</taxon>
        <taxon>Liliopsida</taxon>
        <taxon>Zingiberales</taxon>
        <taxon>Cannaceae</taxon>
        <taxon>Canna</taxon>
    </lineage>
</organism>
<reference evidence="1 2" key="1">
    <citation type="submission" date="2023-10" db="EMBL/GenBank/DDBJ databases">
        <title>Chromosome-scale genome assembly provides insights into flower coloration mechanisms of Canna indica.</title>
        <authorList>
            <person name="Li C."/>
        </authorList>
    </citation>
    <scope>NUCLEOTIDE SEQUENCE [LARGE SCALE GENOMIC DNA]</scope>
    <source>
        <tissue evidence="1">Flower</tissue>
    </source>
</reference>
<proteinExistence type="predicted"/>
<protein>
    <submittedName>
        <fullName evidence="1">Uncharacterized protein</fullName>
    </submittedName>
</protein>
<dbReference type="AlphaFoldDB" id="A0AAQ3KK41"/>
<gene>
    <name evidence="1" type="ORF">Cni_G15812</name>
</gene>
<evidence type="ECO:0000313" key="1">
    <source>
        <dbReference type="EMBL" id="WOL07076.1"/>
    </source>
</evidence>
<dbReference type="Proteomes" id="UP001327560">
    <property type="component" value="Chromosome 5"/>
</dbReference>
<evidence type="ECO:0000313" key="2">
    <source>
        <dbReference type="Proteomes" id="UP001327560"/>
    </source>
</evidence>
<sequence length="71" mass="8197">MSIIRYSVKLLQRSPLPIRAGPEQQRILRPLPHLHPLHPQPHISTLTSEEPNKILSPNLKFIQFKKSLTSK</sequence>